<keyword evidence="3" id="KW-0479">Metal-binding</keyword>
<evidence type="ECO:0000313" key="7">
    <source>
        <dbReference type="EMBL" id="TFU86838.1"/>
    </source>
</evidence>
<dbReference type="GO" id="GO:0046872">
    <property type="term" value="F:metal ion binding"/>
    <property type="evidence" value="ECO:0007669"/>
    <property type="project" value="UniProtKB-KW"/>
</dbReference>
<dbReference type="InterPro" id="IPR013785">
    <property type="entry name" value="Aldolase_TIM"/>
</dbReference>
<dbReference type="InterPro" id="IPR058240">
    <property type="entry name" value="rSAM_sf"/>
</dbReference>
<dbReference type="GO" id="GO:0003824">
    <property type="term" value="F:catalytic activity"/>
    <property type="evidence" value="ECO:0007669"/>
    <property type="project" value="InterPro"/>
</dbReference>
<evidence type="ECO:0000259" key="6">
    <source>
        <dbReference type="Pfam" id="PF04055"/>
    </source>
</evidence>
<keyword evidence="5" id="KW-0411">Iron-sulfur</keyword>
<evidence type="ECO:0000256" key="4">
    <source>
        <dbReference type="ARBA" id="ARBA00023004"/>
    </source>
</evidence>
<keyword evidence="2" id="KW-0949">S-adenosyl-L-methionine</keyword>
<sequence length="228" mass="26772">MEKLRVKNISIEITRKCNMSCLHCMRGDAQNLDIYHSDIRNVLKHIKYIDHFNITGGEPSLNIKAIRYILKQLKSFEIEVYEFYIVTNGTKSSISKEFMDICSKLYDYQQKKDMKGSFRLLEMSDDRFHDNTFHHKVIEAFGKYPFAGLRGQADNIFLFQEGRSQTGSLNHIRPLYLTDNNYLKGDVYLNAEGMILSNGDLSYRRQEENILCHSGSFRPYVKYDIEKY</sequence>
<dbReference type="SFLD" id="SFLDS00029">
    <property type="entry name" value="Radical_SAM"/>
    <property type="match status" value="1"/>
</dbReference>
<proteinExistence type="predicted"/>
<comment type="caution">
    <text evidence="7">The sequence shown here is derived from an EMBL/GenBank/DDBJ whole genome shotgun (WGS) entry which is preliminary data.</text>
</comment>
<gene>
    <name evidence="7" type="ORF">E4T88_16840</name>
</gene>
<dbReference type="Gene3D" id="3.20.20.70">
    <property type="entry name" value="Aldolase class I"/>
    <property type="match status" value="1"/>
</dbReference>
<protein>
    <submittedName>
        <fullName evidence="7">Radical SAM protein</fullName>
    </submittedName>
</protein>
<dbReference type="SUPFAM" id="SSF102114">
    <property type="entry name" value="Radical SAM enzymes"/>
    <property type="match status" value="1"/>
</dbReference>
<evidence type="ECO:0000313" key="8">
    <source>
        <dbReference type="Proteomes" id="UP000298285"/>
    </source>
</evidence>
<dbReference type="RefSeq" id="WP_135107463.1">
    <property type="nucleotide sequence ID" value="NZ_JADGKW010000010.1"/>
</dbReference>
<evidence type="ECO:0000256" key="3">
    <source>
        <dbReference type="ARBA" id="ARBA00022723"/>
    </source>
</evidence>
<feature type="domain" description="Radical SAM core" evidence="6">
    <location>
        <begin position="11"/>
        <end position="101"/>
    </location>
</feature>
<evidence type="ECO:0000256" key="1">
    <source>
        <dbReference type="ARBA" id="ARBA00001966"/>
    </source>
</evidence>
<dbReference type="AlphaFoldDB" id="A0A4Y9IJ90"/>
<dbReference type="EMBL" id="SPPK01000010">
    <property type="protein sequence ID" value="TFU86838.1"/>
    <property type="molecule type" value="Genomic_DNA"/>
</dbReference>
<dbReference type="Pfam" id="PF04055">
    <property type="entry name" value="Radical_SAM"/>
    <property type="match status" value="1"/>
</dbReference>
<comment type="cofactor">
    <cofactor evidence="1">
        <name>[4Fe-4S] cluster</name>
        <dbReference type="ChEBI" id="CHEBI:49883"/>
    </cofactor>
</comment>
<reference evidence="7 8" key="1">
    <citation type="submission" date="2019-03" db="EMBL/GenBank/DDBJ databases">
        <title>Diversity of the mouse oral microbiome.</title>
        <authorList>
            <person name="Joseph S."/>
            <person name="Aduse-Opoku J."/>
            <person name="Curtis M."/>
            <person name="Wade W."/>
            <person name="Hashim A."/>
        </authorList>
    </citation>
    <scope>NUCLEOTIDE SEQUENCE [LARGE SCALE GENOMIC DNA]</scope>
    <source>
        <strain evidence="7 8">P11</strain>
    </source>
</reference>
<dbReference type="OrthoDB" id="9763993at2"/>
<name>A0A4Y9IJ90_9BACT</name>
<dbReference type="Proteomes" id="UP000298285">
    <property type="component" value="Unassembled WGS sequence"/>
</dbReference>
<accession>A0A4Y9IJ90</accession>
<organism evidence="7 8">
    <name type="scientific">Dysgonomonas mossii</name>
    <dbReference type="NCBI Taxonomy" id="163665"/>
    <lineage>
        <taxon>Bacteria</taxon>
        <taxon>Pseudomonadati</taxon>
        <taxon>Bacteroidota</taxon>
        <taxon>Bacteroidia</taxon>
        <taxon>Bacteroidales</taxon>
        <taxon>Dysgonomonadaceae</taxon>
        <taxon>Dysgonomonas</taxon>
    </lineage>
</organism>
<evidence type="ECO:0000256" key="5">
    <source>
        <dbReference type="ARBA" id="ARBA00023014"/>
    </source>
</evidence>
<dbReference type="GO" id="GO:0051536">
    <property type="term" value="F:iron-sulfur cluster binding"/>
    <property type="evidence" value="ECO:0007669"/>
    <property type="project" value="UniProtKB-KW"/>
</dbReference>
<keyword evidence="4" id="KW-0408">Iron</keyword>
<evidence type="ECO:0000256" key="2">
    <source>
        <dbReference type="ARBA" id="ARBA00022691"/>
    </source>
</evidence>
<dbReference type="InterPro" id="IPR007197">
    <property type="entry name" value="rSAM"/>
</dbReference>